<evidence type="ECO:0000256" key="1">
    <source>
        <dbReference type="SAM" id="MobiDB-lite"/>
    </source>
</evidence>
<feature type="region of interest" description="Disordered" evidence="1">
    <location>
        <begin position="91"/>
        <end position="120"/>
    </location>
</feature>
<dbReference type="AlphaFoldDB" id="A0A397T400"/>
<accession>A0A397T400</accession>
<evidence type="ECO:0000313" key="3">
    <source>
        <dbReference type="Proteomes" id="UP000265703"/>
    </source>
</evidence>
<protein>
    <submittedName>
        <fullName evidence="2">Uncharacterized protein</fullName>
    </submittedName>
</protein>
<reference evidence="2 3" key="1">
    <citation type="submission" date="2018-06" db="EMBL/GenBank/DDBJ databases">
        <title>Comparative genomics reveals the genomic features of Rhizophagus irregularis, R. cerebriforme, R. diaphanum and Gigaspora rosea, and their symbiotic lifestyle signature.</title>
        <authorList>
            <person name="Morin E."/>
            <person name="San Clemente H."/>
            <person name="Chen E.C.H."/>
            <person name="De La Providencia I."/>
            <person name="Hainaut M."/>
            <person name="Kuo A."/>
            <person name="Kohler A."/>
            <person name="Murat C."/>
            <person name="Tang N."/>
            <person name="Roy S."/>
            <person name="Loubradou J."/>
            <person name="Henrissat B."/>
            <person name="Grigoriev I.V."/>
            <person name="Corradi N."/>
            <person name="Roux C."/>
            <person name="Martin F.M."/>
        </authorList>
    </citation>
    <scope>NUCLEOTIDE SEQUENCE [LARGE SCALE GENOMIC DNA]</scope>
    <source>
        <strain evidence="2 3">DAOM 227022</strain>
    </source>
</reference>
<evidence type="ECO:0000313" key="2">
    <source>
        <dbReference type="EMBL" id="RIA93018.1"/>
    </source>
</evidence>
<dbReference type="EMBL" id="QKYT01000113">
    <property type="protein sequence ID" value="RIA93018.1"/>
    <property type="molecule type" value="Genomic_DNA"/>
</dbReference>
<organism evidence="2 3">
    <name type="scientific">Glomus cerebriforme</name>
    <dbReference type="NCBI Taxonomy" id="658196"/>
    <lineage>
        <taxon>Eukaryota</taxon>
        <taxon>Fungi</taxon>
        <taxon>Fungi incertae sedis</taxon>
        <taxon>Mucoromycota</taxon>
        <taxon>Glomeromycotina</taxon>
        <taxon>Glomeromycetes</taxon>
        <taxon>Glomerales</taxon>
        <taxon>Glomeraceae</taxon>
        <taxon>Glomus</taxon>
    </lineage>
</organism>
<sequence length="120" mass="14171">MSRIMIPITCNSVEQVCHIRQNVFLPEVKTNIKSDWKEFYEEPFRELRKEFYKEFCNLYGQSIDLANNNNNRNCNAIDGSENDLFVQNEKEEEINENEREIVNVDGDSAEELDKSENDEL</sequence>
<keyword evidence="3" id="KW-1185">Reference proteome</keyword>
<feature type="compositionally biased region" description="Basic and acidic residues" evidence="1">
    <location>
        <begin position="111"/>
        <end position="120"/>
    </location>
</feature>
<name>A0A397T400_9GLOM</name>
<comment type="caution">
    <text evidence="2">The sequence shown here is derived from an EMBL/GenBank/DDBJ whole genome shotgun (WGS) entry which is preliminary data.</text>
</comment>
<proteinExistence type="predicted"/>
<dbReference type="Proteomes" id="UP000265703">
    <property type="component" value="Unassembled WGS sequence"/>
</dbReference>
<gene>
    <name evidence="2" type="ORF">C1645_819952</name>
</gene>